<dbReference type="EMBL" id="JBAMMX010000019">
    <property type="protein sequence ID" value="KAK6922001.1"/>
    <property type="molecule type" value="Genomic_DNA"/>
</dbReference>
<sequence>MSKTLAMVQKLQLVSDPAIGNLVDASPANLVKVRMQADGLLVRQGLQPRRHCRAVERCISKYPMGIFGEQGELACYDHAKRLVIQTQICDDNIYAHTLSSIISALSATTLSCPADAVKTRRINQAVRTVRLFTEVLLIVWPRLSDKKD</sequence>
<evidence type="ECO:0000256" key="5">
    <source>
        <dbReference type="ARBA" id="ARBA00022737"/>
    </source>
</evidence>
<evidence type="ECO:0000256" key="4">
    <source>
        <dbReference type="ARBA" id="ARBA00022692"/>
    </source>
</evidence>
<comment type="caution">
    <text evidence="8">The sequence shown here is derived from an EMBL/GenBank/DDBJ whole genome shotgun (WGS) entry which is preliminary data.</text>
</comment>
<evidence type="ECO:0000313" key="9">
    <source>
        <dbReference type="Proteomes" id="UP001370490"/>
    </source>
</evidence>
<evidence type="ECO:0000256" key="3">
    <source>
        <dbReference type="ARBA" id="ARBA00022448"/>
    </source>
</evidence>
<keyword evidence="5" id="KW-0677">Repeat</keyword>
<organism evidence="8 9">
    <name type="scientific">Dillenia turbinata</name>
    <dbReference type="NCBI Taxonomy" id="194707"/>
    <lineage>
        <taxon>Eukaryota</taxon>
        <taxon>Viridiplantae</taxon>
        <taxon>Streptophyta</taxon>
        <taxon>Embryophyta</taxon>
        <taxon>Tracheophyta</taxon>
        <taxon>Spermatophyta</taxon>
        <taxon>Magnoliopsida</taxon>
        <taxon>eudicotyledons</taxon>
        <taxon>Gunneridae</taxon>
        <taxon>Pentapetalae</taxon>
        <taxon>Dilleniales</taxon>
        <taxon>Dilleniaceae</taxon>
        <taxon>Dillenia</taxon>
    </lineage>
</organism>
<comment type="similarity">
    <text evidence="2">Belongs to the mitochondrial carrier (TC 2.A.29) family.</text>
</comment>
<dbReference type="GO" id="GO:0016020">
    <property type="term" value="C:membrane"/>
    <property type="evidence" value="ECO:0007669"/>
    <property type="project" value="UniProtKB-SubCell"/>
</dbReference>
<dbReference type="SUPFAM" id="SSF103506">
    <property type="entry name" value="Mitochondrial carrier"/>
    <property type="match status" value="1"/>
</dbReference>
<keyword evidence="7" id="KW-0472">Membrane</keyword>
<dbReference type="InterPro" id="IPR050391">
    <property type="entry name" value="Mito_Metabolite_Transporter"/>
</dbReference>
<evidence type="ECO:0000313" key="8">
    <source>
        <dbReference type="EMBL" id="KAK6922001.1"/>
    </source>
</evidence>
<dbReference type="AlphaFoldDB" id="A0AAN8V286"/>
<dbReference type="PANTHER" id="PTHR45618">
    <property type="entry name" value="MITOCHONDRIAL DICARBOXYLATE CARRIER-RELATED"/>
    <property type="match status" value="1"/>
</dbReference>
<reference evidence="8 9" key="1">
    <citation type="submission" date="2023-12" db="EMBL/GenBank/DDBJ databases">
        <title>A high-quality genome assembly for Dillenia turbinata (Dilleniales).</title>
        <authorList>
            <person name="Chanderbali A."/>
        </authorList>
    </citation>
    <scope>NUCLEOTIDE SEQUENCE [LARGE SCALE GENOMIC DNA]</scope>
    <source>
        <strain evidence="8">LSX21</strain>
        <tissue evidence="8">Leaf</tissue>
    </source>
</reference>
<name>A0AAN8V286_9MAGN</name>
<dbReference type="InterPro" id="IPR023395">
    <property type="entry name" value="MCP_dom_sf"/>
</dbReference>
<evidence type="ECO:0000256" key="1">
    <source>
        <dbReference type="ARBA" id="ARBA00004370"/>
    </source>
</evidence>
<dbReference type="Gene3D" id="1.50.40.10">
    <property type="entry name" value="Mitochondrial carrier domain"/>
    <property type="match status" value="1"/>
</dbReference>
<evidence type="ECO:0000256" key="7">
    <source>
        <dbReference type="ARBA" id="ARBA00023136"/>
    </source>
</evidence>
<evidence type="ECO:0000256" key="6">
    <source>
        <dbReference type="ARBA" id="ARBA00022989"/>
    </source>
</evidence>
<accession>A0AAN8V286</accession>
<keyword evidence="4" id="KW-0812">Transmembrane</keyword>
<dbReference type="Proteomes" id="UP001370490">
    <property type="component" value="Unassembled WGS sequence"/>
</dbReference>
<gene>
    <name evidence="8" type="ORF">RJ641_012508</name>
</gene>
<keyword evidence="6" id="KW-1133">Transmembrane helix</keyword>
<keyword evidence="3" id="KW-0813">Transport</keyword>
<proteinExistence type="inferred from homology"/>
<keyword evidence="9" id="KW-1185">Reference proteome</keyword>
<comment type="subcellular location">
    <subcellularLocation>
        <location evidence="1">Membrane</location>
    </subcellularLocation>
</comment>
<protein>
    <submittedName>
        <fullName evidence="8">Uncharacterized protein</fullName>
    </submittedName>
</protein>
<evidence type="ECO:0000256" key="2">
    <source>
        <dbReference type="ARBA" id="ARBA00006375"/>
    </source>
</evidence>